<organism evidence="1 2">
    <name type="scientific">Pseudidiomarina taiwanensis</name>
    <dbReference type="NCBI Taxonomy" id="337250"/>
    <lineage>
        <taxon>Bacteria</taxon>
        <taxon>Pseudomonadati</taxon>
        <taxon>Pseudomonadota</taxon>
        <taxon>Gammaproteobacteria</taxon>
        <taxon>Alteromonadales</taxon>
        <taxon>Idiomarinaceae</taxon>
        <taxon>Pseudidiomarina</taxon>
    </lineage>
</organism>
<protein>
    <submittedName>
        <fullName evidence="1">Uncharacterized protein</fullName>
    </submittedName>
</protein>
<name>A0A432ZFH3_9GAMM</name>
<evidence type="ECO:0000313" key="1">
    <source>
        <dbReference type="EMBL" id="RUO76717.1"/>
    </source>
</evidence>
<dbReference type="EMBL" id="PIQG01000003">
    <property type="protein sequence ID" value="RUO76717.1"/>
    <property type="molecule type" value="Genomic_DNA"/>
</dbReference>
<dbReference type="AlphaFoldDB" id="A0A432ZFH3"/>
<dbReference type="Proteomes" id="UP000288279">
    <property type="component" value="Unassembled WGS sequence"/>
</dbReference>
<keyword evidence="2" id="KW-1185">Reference proteome</keyword>
<evidence type="ECO:0000313" key="2">
    <source>
        <dbReference type="Proteomes" id="UP000288279"/>
    </source>
</evidence>
<gene>
    <name evidence="1" type="ORF">CWI83_07255</name>
</gene>
<accession>A0A432ZFH3</accession>
<proteinExistence type="predicted"/>
<reference evidence="1 2" key="1">
    <citation type="journal article" date="2011" name="Front. Microbiol.">
        <title>Genomic signatures of strain selection and enhancement in Bacillus atrophaeus var. globigii, a historical biowarfare simulant.</title>
        <authorList>
            <person name="Gibbons H.S."/>
            <person name="Broomall S.M."/>
            <person name="McNew L.A."/>
            <person name="Daligault H."/>
            <person name="Chapman C."/>
            <person name="Bruce D."/>
            <person name="Karavis M."/>
            <person name="Krepps M."/>
            <person name="McGregor P.A."/>
            <person name="Hong C."/>
            <person name="Park K.H."/>
            <person name="Akmal A."/>
            <person name="Feldman A."/>
            <person name="Lin J.S."/>
            <person name="Chang W.E."/>
            <person name="Higgs B.W."/>
            <person name="Demirev P."/>
            <person name="Lindquist J."/>
            <person name="Liem A."/>
            <person name="Fochler E."/>
            <person name="Read T.D."/>
            <person name="Tapia R."/>
            <person name="Johnson S."/>
            <person name="Bishop-Lilly K.A."/>
            <person name="Detter C."/>
            <person name="Han C."/>
            <person name="Sozhamannan S."/>
            <person name="Rosenzweig C.N."/>
            <person name="Skowronski E.W."/>
        </authorList>
    </citation>
    <scope>NUCLEOTIDE SEQUENCE [LARGE SCALE GENOMIC DNA]</scope>
    <source>
        <strain evidence="1 2">PIT1</strain>
    </source>
</reference>
<comment type="caution">
    <text evidence="1">The sequence shown here is derived from an EMBL/GenBank/DDBJ whole genome shotgun (WGS) entry which is preliminary data.</text>
</comment>
<sequence length="63" mass="7327">MVGKTCFFDSISKKSRYLVSRFLHLSHHRLMPSPLIVLLADCSITQLSNQSINKQWWAMVSKF</sequence>